<feature type="non-terminal residue" evidence="1">
    <location>
        <position position="56"/>
    </location>
</feature>
<dbReference type="AlphaFoldDB" id="A0AAD7ZBI3"/>
<sequence length="56" mass="6627">LVTIVTINTSVHMENSFIIKVVVFINVERLHNSLRCFCIRANARPSRRYQRKVRNI</sequence>
<dbReference type="EMBL" id="JASPKZ010009367">
    <property type="protein sequence ID" value="KAJ9577276.1"/>
    <property type="molecule type" value="Genomic_DNA"/>
</dbReference>
<evidence type="ECO:0000313" key="2">
    <source>
        <dbReference type="Proteomes" id="UP001233999"/>
    </source>
</evidence>
<reference evidence="1" key="1">
    <citation type="journal article" date="2023" name="IScience">
        <title>Live-bearing cockroach genome reveals convergent evolutionary mechanisms linked to viviparity in insects and beyond.</title>
        <authorList>
            <person name="Fouks B."/>
            <person name="Harrison M.C."/>
            <person name="Mikhailova A.A."/>
            <person name="Marchal E."/>
            <person name="English S."/>
            <person name="Carruthers M."/>
            <person name="Jennings E.C."/>
            <person name="Chiamaka E.L."/>
            <person name="Frigard R.A."/>
            <person name="Pippel M."/>
            <person name="Attardo G.M."/>
            <person name="Benoit J.B."/>
            <person name="Bornberg-Bauer E."/>
            <person name="Tobe S.S."/>
        </authorList>
    </citation>
    <scope>NUCLEOTIDE SEQUENCE</scope>
    <source>
        <strain evidence="1">Stay&amp;Tobe</strain>
    </source>
</reference>
<evidence type="ECO:0000313" key="1">
    <source>
        <dbReference type="EMBL" id="KAJ9577276.1"/>
    </source>
</evidence>
<proteinExistence type="predicted"/>
<protein>
    <submittedName>
        <fullName evidence="1">Uncharacterized protein</fullName>
    </submittedName>
</protein>
<organism evidence="1 2">
    <name type="scientific">Diploptera punctata</name>
    <name type="common">Pacific beetle cockroach</name>
    <dbReference type="NCBI Taxonomy" id="6984"/>
    <lineage>
        <taxon>Eukaryota</taxon>
        <taxon>Metazoa</taxon>
        <taxon>Ecdysozoa</taxon>
        <taxon>Arthropoda</taxon>
        <taxon>Hexapoda</taxon>
        <taxon>Insecta</taxon>
        <taxon>Pterygota</taxon>
        <taxon>Neoptera</taxon>
        <taxon>Polyneoptera</taxon>
        <taxon>Dictyoptera</taxon>
        <taxon>Blattodea</taxon>
        <taxon>Blaberoidea</taxon>
        <taxon>Blaberidae</taxon>
        <taxon>Diplopterinae</taxon>
        <taxon>Diploptera</taxon>
    </lineage>
</organism>
<reference evidence="1" key="2">
    <citation type="submission" date="2023-05" db="EMBL/GenBank/DDBJ databases">
        <authorList>
            <person name="Fouks B."/>
        </authorList>
    </citation>
    <scope>NUCLEOTIDE SEQUENCE</scope>
    <source>
        <strain evidence="1">Stay&amp;Tobe</strain>
        <tissue evidence="1">Testes</tissue>
    </source>
</reference>
<accession>A0AAD7ZBI3</accession>
<comment type="caution">
    <text evidence="1">The sequence shown here is derived from an EMBL/GenBank/DDBJ whole genome shotgun (WGS) entry which is preliminary data.</text>
</comment>
<name>A0AAD7ZBI3_DIPPU</name>
<dbReference type="Proteomes" id="UP001233999">
    <property type="component" value="Unassembled WGS sequence"/>
</dbReference>
<feature type="non-terminal residue" evidence="1">
    <location>
        <position position="1"/>
    </location>
</feature>
<gene>
    <name evidence="1" type="ORF">L9F63_006115</name>
</gene>
<keyword evidence="2" id="KW-1185">Reference proteome</keyword>